<sequence length="119" mass="14440">MIREQLRPFRNKNVVVTGRVEYVGYKNKLNRDIPYLRNVKILLKDVQINGAMIDHIWLFERQKYYDIAFSLLYKKVKFRAIVVPYLKVGEHCFKEDYGIQRKSRLMTEAEYYDNKPFIK</sequence>
<evidence type="ECO:0000313" key="2">
    <source>
        <dbReference type="Proteomes" id="UP000240717"/>
    </source>
</evidence>
<name>A0A2T4Q351_STAWA</name>
<organism evidence="1 2">
    <name type="scientific">Staphylococcus warneri</name>
    <dbReference type="NCBI Taxonomy" id="1292"/>
    <lineage>
        <taxon>Bacteria</taxon>
        <taxon>Bacillati</taxon>
        <taxon>Bacillota</taxon>
        <taxon>Bacilli</taxon>
        <taxon>Bacillales</taxon>
        <taxon>Staphylococcaceae</taxon>
        <taxon>Staphylococcus</taxon>
    </lineage>
</organism>
<gene>
    <name evidence="1" type="ORF">BU085_02235</name>
</gene>
<dbReference type="Proteomes" id="UP000240717">
    <property type="component" value="Unassembled WGS sequence"/>
</dbReference>
<proteinExistence type="predicted"/>
<comment type="caution">
    <text evidence="1">The sequence shown here is derived from an EMBL/GenBank/DDBJ whole genome shotgun (WGS) entry which is preliminary data.</text>
</comment>
<dbReference type="RefSeq" id="WP_107533080.1">
    <property type="nucleotide sequence ID" value="NZ_PZEV01000004.1"/>
</dbReference>
<reference evidence="1 2" key="1">
    <citation type="journal article" date="2016" name="Front. Microbiol.">
        <title>Comprehensive Phylogenetic Analysis of Bovine Non-aureus Staphylococci Species Based on Whole-Genome Sequencing.</title>
        <authorList>
            <person name="Naushad S."/>
            <person name="Barkema H.W."/>
            <person name="Luby C."/>
            <person name="Condas L.A."/>
            <person name="Nobrega D.B."/>
            <person name="Carson D.A."/>
            <person name="De Buck J."/>
        </authorList>
    </citation>
    <scope>NUCLEOTIDE SEQUENCE [LARGE SCALE GENOMIC DNA]</scope>
    <source>
        <strain evidence="1 2">SNUC 2993</strain>
    </source>
</reference>
<protein>
    <submittedName>
        <fullName evidence="1">Uncharacterized protein</fullName>
    </submittedName>
</protein>
<accession>A0A2T4Q351</accession>
<evidence type="ECO:0000313" key="1">
    <source>
        <dbReference type="EMBL" id="PTI52302.1"/>
    </source>
</evidence>
<dbReference type="AlphaFoldDB" id="A0A2T4Q351"/>
<dbReference type="EMBL" id="PZEV01000004">
    <property type="protein sequence ID" value="PTI52302.1"/>
    <property type="molecule type" value="Genomic_DNA"/>
</dbReference>